<dbReference type="CDD" id="cd02947">
    <property type="entry name" value="TRX_family"/>
    <property type="match status" value="1"/>
</dbReference>
<dbReference type="InterPro" id="IPR013766">
    <property type="entry name" value="Thioredoxin_domain"/>
</dbReference>
<evidence type="ECO:0000256" key="2">
    <source>
        <dbReference type="ARBA" id="ARBA00023157"/>
    </source>
</evidence>
<sequence length="331" mass="36429">MSKPVEIQSSEQFSNLLKSSRIVVADFYANWCGPCKAIAPFYEQLSQSLSRPGIAAFVKINTESEGGKPLSAEYAVTSLPTFIVFRDGNVVEKVKGANPKELQAIVEKLSNKIENVGDGGSSSSGGNSGIAWRGADLPRGYTDISDTIDVRGLELLNADTDFSVRTLFSKNKPSALEKGKSTSTEKDWVESDTDEQLMLYTPFNSAVKLHTLQITSLPPSDEDDDDDELPMRPQTIKLYTNRPHNLGFDEAEDIQPTQEIEIAESDWNANGTANLGLRFVRFQHITSVVVFVVDGDGDSEKVRIDRIRFIGESGEKREMGKLEKIGDEPGE</sequence>
<dbReference type="PROSITE" id="PS51352">
    <property type="entry name" value="THIOREDOXIN_2"/>
    <property type="match status" value="1"/>
</dbReference>
<evidence type="ECO:0000259" key="3">
    <source>
        <dbReference type="PROSITE" id="PS51352"/>
    </source>
</evidence>
<dbReference type="Proteomes" id="UP000012174">
    <property type="component" value="Unassembled WGS sequence"/>
</dbReference>
<dbReference type="InterPro" id="IPR008979">
    <property type="entry name" value="Galactose-bd-like_sf"/>
</dbReference>
<dbReference type="PROSITE" id="PS51532">
    <property type="entry name" value="PITH"/>
    <property type="match status" value="1"/>
</dbReference>
<dbReference type="SUPFAM" id="SSF52833">
    <property type="entry name" value="Thioredoxin-like"/>
    <property type="match status" value="1"/>
</dbReference>
<dbReference type="Gene3D" id="3.40.30.10">
    <property type="entry name" value="Glutaredoxin"/>
    <property type="match status" value="1"/>
</dbReference>
<evidence type="ECO:0000256" key="1">
    <source>
        <dbReference type="ARBA" id="ARBA00008987"/>
    </source>
</evidence>
<dbReference type="InterPro" id="IPR010400">
    <property type="entry name" value="PITH_dom"/>
</dbReference>
<proteinExistence type="inferred from homology"/>
<dbReference type="PROSITE" id="PS00194">
    <property type="entry name" value="THIOREDOXIN_1"/>
    <property type="match status" value="1"/>
</dbReference>
<dbReference type="Pfam" id="PF00085">
    <property type="entry name" value="Thioredoxin"/>
    <property type="match status" value="1"/>
</dbReference>
<dbReference type="Gene3D" id="2.60.120.470">
    <property type="entry name" value="PITH domain"/>
    <property type="match status" value="1"/>
</dbReference>
<protein>
    <submittedName>
        <fullName evidence="5">Putative thioredoxin protein</fullName>
    </submittedName>
</protein>
<organism evidence="5 6">
    <name type="scientific">Eutypa lata (strain UCR-EL1)</name>
    <name type="common">Grapevine dieback disease fungus</name>
    <name type="synonym">Eutypa armeniacae</name>
    <dbReference type="NCBI Taxonomy" id="1287681"/>
    <lineage>
        <taxon>Eukaryota</taxon>
        <taxon>Fungi</taxon>
        <taxon>Dikarya</taxon>
        <taxon>Ascomycota</taxon>
        <taxon>Pezizomycotina</taxon>
        <taxon>Sordariomycetes</taxon>
        <taxon>Xylariomycetidae</taxon>
        <taxon>Xylariales</taxon>
        <taxon>Diatrypaceae</taxon>
        <taxon>Eutypa</taxon>
    </lineage>
</organism>
<dbReference type="SUPFAM" id="SSF49785">
    <property type="entry name" value="Galactose-binding domain-like"/>
    <property type="match status" value="1"/>
</dbReference>
<dbReference type="AlphaFoldDB" id="M7T1F7"/>
<dbReference type="OrthoDB" id="2121326at2759"/>
<dbReference type="EMBL" id="KB705877">
    <property type="protein sequence ID" value="EMR70392.1"/>
    <property type="molecule type" value="Genomic_DNA"/>
</dbReference>
<comment type="similarity">
    <text evidence="1">Belongs to the thioredoxin family.</text>
</comment>
<evidence type="ECO:0000313" key="6">
    <source>
        <dbReference type="Proteomes" id="UP000012174"/>
    </source>
</evidence>
<feature type="domain" description="Thioredoxin" evidence="3">
    <location>
        <begin position="1"/>
        <end position="111"/>
    </location>
</feature>
<dbReference type="eggNOG" id="KOG0908">
    <property type="taxonomic scope" value="Eukaryota"/>
</dbReference>
<evidence type="ECO:0000313" key="5">
    <source>
        <dbReference type="EMBL" id="EMR70392.1"/>
    </source>
</evidence>
<accession>M7T1F7</accession>
<name>M7T1F7_EUTLA</name>
<feature type="domain" description="PITH" evidence="4">
    <location>
        <begin position="133"/>
        <end position="329"/>
    </location>
</feature>
<reference evidence="6" key="1">
    <citation type="journal article" date="2013" name="Genome Announc.">
        <title>Draft genome sequence of the grapevine dieback fungus Eutypa lata UCR-EL1.</title>
        <authorList>
            <person name="Blanco-Ulate B."/>
            <person name="Rolshausen P.E."/>
            <person name="Cantu D."/>
        </authorList>
    </citation>
    <scope>NUCLEOTIDE SEQUENCE [LARGE SCALE GENOMIC DNA]</scope>
    <source>
        <strain evidence="6">UCR-EL1</strain>
    </source>
</reference>
<dbReference type="Pfam" id="PF06201">
    <property type="entry name" value="PITH"/>
    <property type="match status" value="1"/>
</dbReference>
<keyword evidence="2" id="KW-1015">Disulfide bond</keyword>
<dbReference type="OMA" id="PIFEMFP"/>
<dbReference type="HOGENOM" id="CLU_072377_0_0_1"/>
<dbReference type="GO" id="GO:0005737">
    <property type="term" value="C:cytoplasm"/>
    <property type="evidence" value="ECO:0007669"/>
    <property type="project" value="UniProtKB-ARBA"/>
</dbReference>
<dbReference type="InterPro" id="IPR037047">
    <property type="entry name" value="PITH_dom_sf"/>
</dbReference>
<dbReference type="InterPro" id="IPR036249">
    <property type="entry name" value="Thioredoxin-like_sf"/>
</dbReference>
<gene>
    <name evidence="5" type="ORF">UCREL1_2571</name>
</gene>
<keyword evidence="6" id="KW-1185">Reference proteome</keyword>
<dbReference type="KEGG" id="ela:UCREL1_2571"/>
<evidence type="ECO:0000259" key="4">
    <source>
        <dbReference type="PROSITE" id="PS51532"/>
    </source>
</evidence>
<dbReference type="PRINTS" id="PR00421">
    <property type="entry name" value="THIOREDOXIN"/>
</dbReference>
<dbReference type="STRING" id="1287681.M7T1F7"/>
<dbReference type="PANTHER" id="PTHR46115">
    <property type="entry name" value="THIOREDOXIN-LIKE PROTEIN 1"/>
    <property type="match status" value="1"/>
</dbReference>
<dbReference type="InterPro" id="IPR017937">
    <property type="entry name" value="Thioredoxin_CS"/>
</dbReference>